<keyword evidence="2 3" id="KW-1015">Disulfide bond</keyword>
<dbReference type="CDD" id="cd06922">
    <property type="entry name" value="ChtBD1_GH18_1"/>
    <property type="match status" value="1"/>
</dbReference>
<dbReference type="PROSITE" id="PS50941">
    <property type="entry name" value="CHIT_BIND_I_2"/>
    <property type="match status" value="1"/>
</dbReference>
<dbReference type="EMBL" id="CH408029">
    <property type="protein sequence ID" value="EAQ93083.1"/>
    <property type="molecule type" value="Genomic_DNA"/>
</dbReference>
<evidence type="ECO:0000259" key="6">
    <source>
        <dbReference type="PROSITE" id="PS50941"/>
    </source>
</evidence>
<dbReference type="PANTHER" id="PTHR47849">
    <property type="entry name" value="CHITIN-BINDING LECTIN 1"/>
    <property type="match status" value="1"/>
</dbReference>
<dbReference type="CDD" id="cd00035">
    <property type="entry name" value="ChtBD1"/>
    <property type="match status" value="1"/>
</dbReference>
<keyword evidence="8" id="KW-1185">Reference proteome</keyword>
<comment type="caution">
    <text evidence="3">Lacks conserved residue(s) required for the propagation of feature annotation.</text>
</comment>
<dbReference type="STRING" id="306901.Q2HEN6"/>
<dbReference type="InterPro" id="IPR036861">
    <property type="entry name" value="Endochitinase-like_sf"/>
</dbReference>
<feature type="region of interest" description="Disordered" evidence="4">
    <location>
        <begin position="337"/>
        <end position="357"/>
    </location>
</feature>
<dbReference type="InterPro" id="IPR001002">
    <property type="entry name" value="Chitin-bd_1"/>
</dbReference>
<dbReference type="VEuPathDB" id="FungiDB:CHGG_01318"/>
<evidence type="ECO:0000256" key="5">
    <source>
        <dbReference type="SAM" id="SignalP"/>
    </source>
</evidence>
<reference evidence="8" key="1">
    <citation type="journal article" date="2015" name="Genome Announc.">
        <title>Draft genome sequence of the cellulolytic fungus Chaetomium globosum.</title>
        <authorList>
            <person name="Cuomo C.A."/>
            <person name="Untereiner W.A."/>
            <person name="Ma L.-J."/>
            <person name="Grabherr M."/>
            <person name="Birren B.W."/>
        </authorList>
    </citation>
    <scope>NUCLEOTIDE SEQUENCE [LARGE SCALE GENOMIC DNA]</scope>
    <source>
        <strain evidence="8">ATCC 6205 / CBS 148.51 / DSM 1962 / NBRC 6347 / NRRL 1970</strain>
    </source>
</reference>
<dbReference type="GO" id="GO:0008061">
    <property type="term" value="F:chitin binding"/>
    <property type="evidence" value="ECO:0007669"/>
    <property type="project" value="UniProtKB-UniRule"/>
</dbReference>
<feature type="chain" id="PRO_5004209123" description="Chitin-binding type-1 domain-containing protein" evidence="5">
    <location>
        <begin position="24"/>
        <end position="537"/>
    </location>
</feature>
<dbReference type="HOGENOM" id="CLU_000680_25_3_1"/>
<dbReference type="OrthoDB" id="4842715at2759"/>
<accession>Q2HEN6</accession>
<protein>
    <recommendedName>
        <fullName evidence="6">Chitin-binding type-1 domain-containing protein</fullName>
    </recommendedName>
</protein>
<dbReference type="eggNOG" id="ENOG502S130">
    <property type="taxonomic scope" value="Eukaryota"/>
</dbReference>
<gene>
    <name evidence="7" type="ORF">CHGG_01318</name>
</gene>
<evidence type="ECO:0000256" key="1">
    <source>
        <dbReference type="ARBA" id="ARBA00022669"/>
    </source>
</evidence>
<dbReference type="Proteomes" id="UP000001056">
    <property type="component" value="Unassembled WGS sequence"/>
</dbReference>
<dbReference type="SMART" id="SM00270">
    <property type="entry name" value="ChtBD1"/>
    <property type="match status" value="2"/>
</dbReference>
<feature type="disulfide bond" evidence="3">
    <location>
        <begin position="36"/>
        <end position="50"/>
    </location>
</feature>
<dbReference type="InParanoid" id="Q2HEN6"/>
<sequence>MRSGTLLFISLVSIFLVILPAAAQECSATKKCATGCCSKFGFCGFGKDYCSPEVCVAGCDAKLQCDPGTFGADYVELQKCPLNACSKWGYCGATAEFCTDKKFKRPSCPLDSTKPMKRVVSYYEGRPPPLPRVYARGRTRGGIQVQDGASETVMGPQRSQIVPHGGGTSPVKPEGSARFLGVWLDWKLNWKAHLVAVKKKLRTQSYALSRIVAKTWGMGLAKAREVYTKCIRSALGYGASSFHIPTDVGGEPAKIGITKALGKAQNKSLRIVAGAFKSTPIRNLETEAWVPPLDLYLNKRLADFENRLQRPDLDDGRGGKKTAAIVVLTACRKIQQRLSSRRDNRGRPRTLGPQGPTAVERAAGTVMRWTGGIVDTNRAVEEAWKARWLKERDGRAIARPADDFDHQQKTLFRNETLSRHDGLSKAKSSLLIQIRTGAIGLRDFLFTRGVPEVLTPACKCGEGRETAEHLVVWCLAPPLTRRWERTGIRTRRDFYSVLHGINPTTARLARRILDWVMDTVKLPMYRLARGLELEEAA</sequence>
<name>Q2HEN6_CHAGB</name>
<feature type="domain" description="Chitin-binding type-1" evidence="6">
    <location>
        <begin position="23"/>
        <end position="67"/>
    </location>
</feature>
<evidence type="ECO:0000313" key="8">
    <source>
        <dbReference type="Proteomes" id="UP000001056"/>
    </source>
</evidence>
<dbReference type="GeneID" id="4388093"/>
<proteinExistence type="predicted"/>
<dbReference type="Gene3D" id="3.30.60.10">
    <property type="entry name" value="Endochitinase-like"/>
    <property type="match status" value="1"/>
</dbReference>
<dbReference type="RefSeq" id="XP_001220539.1">
    <property type="nucleotide sequence ID" value="XM_001220538.1"/>
</dbReference>
<keyword evidence="5" id="KW-0732">Signal</keyword>
<evidence type="ECO:0000313" key="7">
    <source>
        <dbReference type="EMBL" id="EAQ93083.1"/>
    </source>
</evidence>
<evidence type="ECO:0000256" key="2">
    <source>
        <dbReference type="ARBA" id="ARBA00023157"/>
    </source>
</evidence>
<evidence type="ECO:0000256" key="4">
    <source>
        <dbReference type="SAM" id="MobiDB-lite"/>
    </source>
</evidence>
<dbReference type="AlphaFoldDB" id="Q2HEN6"/>
<evidence type="ECO:0000256" key="3">
    <source>
        <dbReference type="PROSITE-ProRule" id="PRU00261"/>
    </source>
</evidence>
<dbReference type="SUPFAM" id="SSF57016">
    <property type="entry name" value="Plant lectins/antimicrobial peptides"/>
    <property type="match status" value="1"/>
</dbReference>
<organism evidence="7 8">
    <name type="scientific">Chaetomium globosum (strain ATCC 6205 / CBS 148.51 / DSM 1962 / NBRC 6347 / NRRL 1970)</name>
    <name type="common">Soil fungus</name>
    <dbReference type="NCBI Taxonomy" id="306901"/>
    <lineage>
        <taxon>Eukaryota</taxon>
        <taxon>Fungi</taxon>
        <taxon>Dikarya</taxon>
        <taxon>Ascomycota</taxon>
        <taxon>Pezizomycotina</taxon>
        <taxon>Sordariomycetes</taxon>
        <taxon>Sordariomycetidae</taxon>
        <taxon>Sordariales</taxon>
        <taxon>Chaetomiaceae</taxon>
        <taxon>Chaetomium</taxon>
    </lineage>
</organism>
<keyword evidence="1 3" id="KW-0147">Chitin-binding</keyword>
<feature type="signal peptide" evidence="5">
    <location>
        <begin position="1"/>
        <end position="23"/>
    </location>
</feature>